<organism evidence="12 13">
    <name type="scientific">Phytophthora lilii</name>
    <dbReference type="NCBI Taxonomy" id="2077276"/>
    <lineage>
        <taxon>Eukaryota</taxon>
        <taxon>Sar</taxon>
        <taxon>Stramenopiles</taxon>
        <taxon>Oomycota</taxon>
        <taxon>Peronosporomycetes</taxon>
        <taxon>Peronosporales</taxon>
        <taxon>Peronosporaceae</taxon>
        <taxon>Phytophthora</taxon>
    </lineage>
</organism>
<proteinExistence type="inferred from homology"/>
<feature type="region of interest" description="Disordered" evidence="10">
    <location>
        <begin position="132"/>
        <end position="155"/>
    </location>
</feature>
<dbReference type="AlphaFoldDB" id="A0A9W6X2Z2"/>
<feature type="compositionally biased region" description="Basic and acidic residues" evidence="10">
    <location>
        <begin position="132"/>
        <end position="142"/>
    </location>
</feature>
<dbReference type="PANTHER" id="PTHR18952:SF265">
    <property type="entry name" value="CARBONIC ANHYDRASE"/>
    <property type="match status" value="1"/>
</dbReference>
<evidence type="ECO:0000256" key="1">
    <source>
        <dbReference type="ARBA" id="ARBA00001947"/>
    </source>
</evidence>
<evidence type="ECO:0000256" key="7">
    <source>
        <dbReference type="ARBA" id="ARBA00023239"/>
    </source>
</evidence>
<comment type="catalytic activity">
    <reaction evidence="8 9">
        <text>hydrogencarbonate + H(+) = CO2 + H2O</text>
        <dbReference type="Rhea" id="RHEA:10748"/>
        <dbReference type="ChEBI" id="CHEBI:15377"/>
        <dbReference type="ChEBI" id="CHEBI:15378"/>
        <dbReference type="ChEBI" id="CHEBI:16526"/>
        <dbReference type="ChEBI" id="CHEBI:17544"/>
        <dbReference type="EC" id="4.2.1.1"/>
    </reaction>
</comment>
<evidence type="ECO:0000256" key="5">
    <source>
        <dbReference type="ARBA" id="ARBA00022723"/>
    </source>
</evidence>
<dbReference type="InterPro" id="IPR036398">
    <property type="entry name" value="CA_dom_sf"/>
</dbReference>
<dbReference type="SMART" id="SM01057">
    <property type="entry name" value="Carb_anhydrase"/>
    <property type="match status" value="1"/>
</dbReference>
<comment type="cofactor">
    <cofactor evidence="1 9">
        <name>Zn(2+)</name>
        <dbReference type="ChEBI" id="CHEBI:29105"/>
    </cofactor>
</comment>
<evidence type="ECO:0000256" key="9">
    <source>
        <dbReference type="RuleBase" id="RU367011"/>
    </source>
</evidence>
<name>A0A9W6X2Z2_9STRA</name>
<dbReference type="OrthoDB" id="119849at2759"/>
<dbReference type="EMBL" id="BSXW01000747">
    <property type="protein sequence ID" value="GMF28946.1"/>
    <property type="molecule type" value="Genomic_DNA"/>
</dbReference>
<evidence type="ECO:0000259" key="11">
    <source>
        <dbReference type="PROSITE" id="PS51144"/>
    </source>
</evidence>
<dbReference type="InterPro" id="IPR018338">
    <property type="entry name" value="Carbonic_anhydrase_a-class_CS"/>
</dbReference>
<feature type="domain" description="Alpha-carbonic anhydrase" evidence="11">
    <location>
        <begin position="1"/>
        <end position="155"/>
    </location>
</feature>
<evidence type="ECO:0000256" key="4">
    <source>
        <dbReference type="ARBA" id="ARBA00012925"/>
    </source>
</evidence>
<dbReference type="SUPFAM" id="SSF51069">
    <property type="entry name" value="Carbonic anhydrase"/>
    <property type="match status" value="1"/>
</dbReference>
<sequence length="155" mass="16894">MTSEHTVNGVRHAGEIHFVHKETGGGNGVVVFAVFLETAVTSGSNQESNMAPLNLWISDVWKSLGKVNQTVQVAYPYAELLDQQIASGQVFNYPGSLTTPPCSEIVDWWVLGMPVKVSPNDLDNLSQQLHTREATDNGEDARPTQPLNGRTSIAY</sequence>
<evidence type="ECO:0000313" key="12">
    <source>
        <dbReference type="EMBL" id="GMF28946.1"/>
    </source>
</evidence>
<evidence type="ECO:0000256" key="3">
    <source>
        <dbReference type="ARBA" id="ARBA00010718"/>
    </source>
</evidence>
<comment type="function">
    <text evidence="2 9">Reversible hydration of carbon dioxide.</text>
</comment>
<evidence type="ECO:0000256" key="10">
    <source>
        <dbReference type="SAM" id="MobiDB-lite"/>
    </source>
</evidence>
<dbReference type="Pfam" id="PF00194">
    <property type="entry name" value="Carb_anhydrase"/>
    <property type="match status" value="1"/>
</dbReference>
<dbReference type="EC" id="4.2.1.1" evidence="4 9"/>
<dbReference type="GO" id="GO:0008270">
    <property type="term" value="F:zinc ion binding"/>
    <property type="evidence" value="ECO:0007669"/>
    <property type="project" value="UniProtKB-UniRule"/>
</dbReference>
<dbReference type="InterPro" id="IPR023561">
    <property type="entry name" value="Carbonic_anhydrase_a-class"/>
</dbReference>
<dbReference type="CDD" id="cd03124">
    <property type="entry name" value="alpha_CA_prokaryotic_like"/>
    <property type="match status" value="1"/>
</dbReference>
<keyword evidence="6 9" id="KW-0862">Zinc</keyword>
<evidence type="ECO:0000256" key="2">
    <source>
        <dbReference type="ARBA" id="ARBA00002904"/>
    </source>
</evidence>
<comment type="caution">
    <text evidence="12">The sequence shown here is derived from an EMBL/GenBank/DDBJ whole genome shotgun (WGS) entry which is preliminary data.</text>
</comment>
<evidence type="ECO:0000256" key="8">
    <source>
        <dbReference type="ARBA" id="ARBA00048348"/>
    </source>
</evidence>
<dbReference type="InterPro" id="IPR001148">
    <property type="entry name" value="CA_dom"/>
</dbReference>
<keyword evidence="5 9" id="KW-0479">Metal-binding</keyword>
<reference evidence="12" key="1">
    <citation type="submission" date="2023-04" db="EMBL/GenBank/DDBJ databases">
        <title>Phytophthora lilii NBRC 32176.</title>
        <authorList>
            <person name="Ichikawa N."/>
            <person name="Sato H."/>
            <person name="Tonouchi N."/>
        </authorList>
    </citation>
    <scope>NUCLEOTIDE SEQUENCE</scope>
    <source>
        <strain evidence="12">NBRC 32176</strain>
    </source>
</reference>
<keyword evidence="13" id="KW-1185">Reference proteome</keyword>
<protein>
    <recommendedName>
        <fullName evidence="4 9">Carbonic anhydrase</fullName>
        <ecNumber evidence="4 9">4.2.1.1</ecNumber>
    </recommendedName>
</protein>
<dbReference type="PROSITE" id="PS51144">
    <property type="entry name" value="ALPHA_CA_2"/>
    <property type="match status" value="1"/>
</dbReference>
<dbReference type="PANTHER" id="PTHR18952">
    <property type="entry name" value="CARBONIC ANHYDRASE"/>
    <property type="match status" value="1"/>
</dbReference>
<dbReference type="GO" id="GO:0004089">
    <property type="term" value="F:carbonate dehydratase activity"/>
    <property type="evidence" value="ECO:0007669"/>
    <property type="project" value="UniProtKB-UniRule"/>
</dbReference>
<dbReference type="InterPro" id="IPR041891">
    <property type="entry name" value="Alpha_CA_prokaryot-like"/>
</dbReference>
<comment type="similarity">
    <text evidence="3 9">Belongs to the alpha-carbonic anhydrase family.</text>
</comment>
<keyword evidence="7 9" id="KW-0456">Lyase</keyword>
<feature type="compositionally biased region" description="Polar residues" evidence="10">
    <location>
        <begin position="145"/>
        <end position="155"/>
    </location>
</feature>
<dbReference type="PROSITE" id="PS00162">
    <property type="entry name" value="ALPHA_CA_1"/>
    <property type="match status" value="1"/>
</dbReference>
<evidence type="ECO:0000256" key="6">
    <source>
        <dbReference type="ARBA" id="ARBA00022833"/>
    </source>
</evidence>
<dbReference type="Proteomes" id="UP001165083">
    <property type="component" value="Unassembled WGS sequence"/>
</dbReference>
<evidence type="ECO:0000313" key="13">
    <source>
        <dbReference type="Proteomes" id="UP001165083"/>
    </source>
</evidence>
<gene>
    <name evidence="12" type="ORF">Plil01_001224700</name>
</gene>
<dbReference type="Gene3D" id="3.10.200.10">
    <property type="entry name" value="Alpha carbonic anhydrase"/>
    <property type="match status" value="1"/>
</dbReference>
<accession>A0A9W6X2Z2</accession>